<accession>Q5BW75</accession>
<reference evidence="1" key="2">
    <citation type="journal article" date="2006" name="PLoS Pathog.">
        <title>New perspectives on host-parasite interplay by comparative transcriptomic and proteomic analyses of Schistosoma japonicum.</title>
        <authorList>
            <person name="Liu F."/>
            <person name="Lu J."/>
            <person name="Hu W."/>
            <person name="Wang S.Y."/>
            <person name="Cui S.J."/>
            <person name="Chi M."/>
            <person name="Yan Q."/>
            <person name="Wang X.R."/>
            <person name="Song H.D."/>
            <person name="Xu X.N."/>
            <person name="Wang J.J."/>
            <person name="Zhang X.L."/>
            <person name="Zhang X."/>
            <person name="Wang Z.Q."/>
            <person name="Xue C.L."/>
            <person name="Brindley P.J."/>
            <person name="McManus D.P."/>
            <person name="Yang P.Y."/>
            <person name="Feng Z."/>
            <person name="Chen Z."/>
            <person name="Han Z.G."/>
        </authorList>
    </citation>
    <scope>NUCLEOTIDE SEQUENCE</scope>
</reference>
<name>Q5BW75_SCHJA</name>
<sequence>MFIYNHEALFFMNYAQIIYANPAISPFQQELVQYYYVPDDKDIKSKNKNFDR</sequence>
<organism evidence="1">
    <name type="scientific">Schistosoma japonicum</name>
    <name type="common">Blood fluke</name>
    <dbReference type="NCBI Taxonomy" id="6182"/>
    <lineage>
        <taxon>Eukaryota</taxon>
        <taxon>Metazoa</taxon>
        <taxon>Spiralia</taxon>
        <taxon>Lophotrochozoa</taxon>
        <taxon>Platyhelminthes</taxon>
        <taxon>Trematoda</taxon>
        <taxon>Digenea</taxon>
        <taxon>Strigeidida</taxon>
        <taxon>Schistosomatoidea</taxon>
        <taxon>Schistosomatidae</taxon>
        <taxon>Schistosoma</taxon>
    </lineage>
</organism>
<protein>
    <submittedName>
        <fullName evidence="1">Uncharacterized protein</fullName>
    </submittedName>
</protein>
<reference evidence="1" key="1">
    <citation type="submission" date="2005-03" db="EMBL/GenBank/DDBJ databases">
        <authorList>
            <person name="Han Z."/>
        </authorList>
    </citation>
    <scope>NUCLEOTIDE SEQUENCE</scope>
</reference>
<evidence type="ECO:0000313" key="1">
    <source>
        <dbReference type="EMBL" id="AAX28350.1"/>
    </source>
</evidence>
<proteinExistence type="evidence at transcript level"/>
<dbReference type="AlphaFoldDB" id="Q5BW75"/>
<dbReference type="EMBL" id="AY812461">
    <property type="protein sequence ID" value="AAX28350.1"/>
    <property type="molecule type" value="mRNA"/>
</dbReference>